<feature type="chain" id="PRO_5021409525" evidence="1">
    <location>
        <begin position="24"/>
        <end position="252"/>
    </location>
</feature>
<sequence>MKQILQLNICLILSLLSVCKSNAQIGINIKNPVGTLYIDSSGDNTTSGTLTPDDIFIDGTGNLGIGVTPTKKLNIKSATINRALRIVDGKQSERKVLTSAFDGTASWQYAGAVPTVMGQLSVTGVNLFLNTSSFVNTGSYIILPPGKWYIQITMLAEFSAISLMERAWVRTRFTPISDLEGPSYISGIAHNKQPLSIIGNLIINNTSSNVKRYDFQAGDIQYSGSDGASVYLKSFGNNYSENTISAFQLLGD</sequence>
<accession>A0A4Y8L7H1</accession>
<proteinExistence type="predicted"/>
<organism evidence="2 3">
    <name type="scientific">Dysgonomonas capnocytophagoides</name>
    <dbReference type="NCBI Taxonomy" id="45254"/>
    <lineage>
        <taxon>Bacteria</taxon>
        <taxon>Pseudomonadati</taxon>
        <taxon>Bacteroidota</taxon>
        <taxon>Bacteroidia</taxon>
        <taxon>Bacteroidales</taxon>
        <taxon>Dysgonomonadaceae</taxon>
        <taxon>Dysgonomonas</taxon>
    </lineage>
</organism>
<reference evidence="2 3" key="1">
    <citation type="submission" date="2019-03" db="EMBL/GenBank/DDBJ databases">
        <title>San Antonio Military Medical Center submission to MRSN (WRAIR), pending publication.</title>
        <authorList>
            <person name="Blyth D.M."/>
            <person name="Mccarthy S.L."/>
            <person name="Schall S.E."/>
            <person name="Stam J.A."/>
            <person name="Ong A.C."/>
            <person name="Mcgann P.T."/>
        </authorList>
    </citation>
    <scope>NUCLEOTIDE SEQUENCE [LARGE SCALE GENOMIC DNA]</scope>
    <source>
        <strain evidence="2 3">MRSN571793</strain>
    </source>
</reference>
<dbReference type="STRING" id="1121485.GCA_000426485_02318"/>
<keyword evidence="3" id="KW-1185">Reference proteome</keyword>
<evidence type="ECO:0000313" key="2">
    <source>
        <dbReference type="EMBL" id="TFD97452.1"/>
    </source>
</evidence>
<dbReference type="RefSeq" id="WP_026626226.1">
    <property type="nucleotide sequence ID" value="NZ_JAWZLG010000100.1"/>
</dbReference>
<dbReference type="AlphaFoldDB" id="A0A4Y8L7H1"/>
<dbReference type="EMBL" id="SOML01000003">
    <property type="protein sequence ID" value="TFD97452.1"/>
    <property type="molecule type" value="Genomic_DNA"/>
</dbReference>
<evidence type="ECO:0000313" key="3">
    <source>
        <dbReference type="Proteomes" id="UP000297861"/>
    </source>
</evidence>
<dbReference type="OrthoDB" id="1252924at2"/>
<dbReference type="Proteomes" id="UP000297861">
    <property type="component" value="Unassembled WGS sequence"/>
</dbReference>
<comment type="caution">
    <text evidence="2">The sequence shown here is derived from an EMBL/GenBank/DDBJ whole genome shotgun (WGS) entry which is preliminary data.</text>
</comment>
<keyword evidence="1" id="KW-0732">Signal</keyword>
<feature type="signal peptide" evidence="1">
    <location>
        <begin position="1"/>
        <end position="23"/>
    </location>
</feature>
<evidence type="ECO:0000256" key="1">
    <source>
        <dbReference type="SAM" id="SignalP"/>
    </source>
</evidence>
<protein>
    <submittedName>
        <fullName evidence="2">Uncharacterized protein</fullName>
    </submittedName>
</protein>
<name>A0A4Y8L7H1_9BACT</name>
<gene>
    <name evidence="2" type="ORF">E2605_07225</name>
</gene>